<gene>
    <name evidence="2" type="ORF">C7457_1416</name>
</gene>
<evidence type="ECO:0000313" key="2">
    <source>
        <dbReference type="EMBL" id="RKQ60594.1"/>
    </source>
</evidence>
<dbReference type="SMART" id="SM00052">
    <property type="entry name" value="EAL"/>
    <property type="match status" value="1"/>
</dbReference>
<evidence type="ECO:0000259" key="1">
    <source>
        <dbReference type="PROSITE" id="PS50883"/>
    </source>
</evidence>
<dbReference type="Gene3D" id="3.20.20.450">
    <property type="entry name" value="EAL domain"/>
    <property type="match status" value="1"/>
</dbReference>
<dbReference type="PANTHER" id="PTHR33121:SF70">
    <property type="entry name" value="SIGNALING PROTEIN YKOW"/>
    <property type="match status" value="1"/>
</dbReference>
<dbReference type="PROSITE" id="PS50883">
    <property type="entry name" value="EAL"/>
    <property type="match status" value="1"/>
</dbReference>
<dbReference type="InterPro" id="IPR035919">
    <property type="entry name" value="EAL_sf"/>
</dbReference>
<accession>A0A420W667</accession>
<dbReference type="CDD" id="cd01948">
    <property type="entry name" value="EAL"/>
    <property type="match status" value="1"/>
</dbReference>
<protein>
    <submittedName>
        <fullName evidence="2">EAL domain-containing protein (Putative c-di-GMP-specific phosphodiesterase class I)</fullName>
    </submittedName>
</protein>
<dbReference type="InterPro" id="IPR050706">
    <property type="entry name" value="Cyclic-di-GMP_PDE-like"/>
</dbReference>
<dbReference type="EMBL" id="RBIE01000003">
    <property type="protein sequence ID" value="RKQ60594.1"/>
    <property type="molecule type" value="Genomic_DNA"/>
</dbReference>
<dbReference type="RefSeq" id="WP_121171475.1">
    <property type="nucleotide sequence ID" value="NZ_RBIE01000003.1"/>
</dbReference>
<name>A0A420W667_9BACT</name>
<dbReference type="Pfam" id="PF00563">
    <property type="entry name" value="EAL"/>
    <property type="match status" value="1"/>
</dbReference>
<dbReference type="Proteomes" id="UP000280881">
    <property type="component" value="Unassembled WGS sequence"/>
</dbReference>
<keyword evidence="3" id="KW-1185">Reference proteome</keyword>
<dbReference type="GO" id="GO:0071111">
    <property type="term" value="F:cyclic-guanylate-specific phosphodiesterase activity"/>
    <property type="evidence" value="ECO:0007669"/>
    <property type="project" value="InterPro"/>
</dbReference>
<feature type="domain" description="EAL" evidence="1">
    <location>
        <begin position="414"/>
        <end position="655"/>
    </location>
</feature>
<comment type="caution">
    <text evidence="2">The sequence shown here is derived from an EMBL/GenBank/DDBJ whole genome shotgun (WGS) entry which is preliminary data.</text>
</comment>
<dbReference type="PANTHER" id="PTHR33121">
    <property type="entry name" value="CYCLIC DI-GMP PHOSPHODIESTERASE PDEF"/>
    <property type="match status" value="1"/>
</dbReference>
<dbReference type="AlphaFoldDB" id="A0A420W667"/>
<evidence type="ECO:0000313" key="3">
    <source>
        <dbReference type="Proteomes" id="UP000280881"/>
    </source>
</evidence>
<proteinExistence type="predicted"/>
<dbReference type="InterPro" id="IPR001633">
    <property type="entry name" value="EAL_dom"/>
</dbReference>
<dbReference type="OrthoDB" id="7057390at2"/>
<sequence length="655" mass="75275">MIVDEFPNLVESICKTYLDSLSSYTKEKFGIKNENLFCKKVEEEYKELFKDFKTNKKIFKRKVLKLTSLFYKKGLSLAFIIDILNKLVKNFLIKISAEGLPAELSEEVLSFVEELTNLLAYSFIRLSIKEKRKLIPVKTFGFTRTVDENLISWLYTVEGLIEGEDRSIPFRDDCKLQSIFNSIDFKIGCSKLKTCKELFRIHNLIHVYFLLFSDYVKSKNFIPAYLILKEIYLLFEKLHDGIASVESVLSRLTSEDVLSYLIKENIKDSEGFTVLILNPLELSYINKVYGFKTGNMILDEITSELKAFFGEHNVLRCVDGLICGIRLNTDNSDIDKQKKLFFHLKEKIYSKFSSLVPIPDISGFLLIFPPNVKIDKQKAINLIKYARRLSKENPKELLVLNVKELIESKSVQLFISTVDYLKEKLEEGKVALAVQGIHSMETGEAIHKEVLFRLIHEDGRIIPAGEVIDLIYNFRLIHLLDLAVLRKLKQNYRVFKGEKIFINISPQTLKFNSTRSEIMETLKFLTNKMNLGVEITEQAVVKDYSLLKEVFQDFSLNIALDDFGTGYSSFSNLIDFIESFPVKFLKIDGSYVKKLETGSQKAEMVISAITSMSHSLGIKVIAEFVSSEKIRQKLKEIGVDYAQGYLFSKPELVVV</sequence>
<reference evidence="2 3" key="1">
    <citation type="submission" date="2018-10" db="EMBL/GenBank/DDBJ databases">
        <title>Genomic Encyclopedia of Type Strains, Phase IV (KMG-IV): sequencing the most valuable type-strain genomes for metagenomic binning, comparative biology and taxonomic classification.</title>
        <authorList>
            <person name="Goeker M."/>
        </authorList>
    </citation>
    <scope>NUCLEOTIDE SEQUENCE [LARGE SCALE GENOMIC DNA]</scope>
    <source>
        <strain evidence="2 3">DSM 15521</strain>
    </source>
</reference>
<organism evidence="2 3">
    <name type="scientific">Thermovibrio guaymasensis</name>
    <dbReference type="NCBI Taxonomy" id="240167"/>
    <lineage>
        <taxon>Bacteria</taxon>
        <taxon>Pseudomonadati</taxon>
        <taxon>Aquificota</taxon>
        <taxon>Aquificia</taxon>
        <taxon>Desulfurobacteriales</taxon>
        <taxon>Desulfurobacteriaceae</taxon>
        <taxon>Thermovibrio</taxon>
    </lineage>
</organism>
<dbReference type="SUPFAM" id="SSF141868">
    <property type="entry name" value="EAL domain-like"/>
    <property type="match status" value="1"/>
</dbReference>